<dbReference type="InterPro" id="IPR053084">
    <property type="entry name" value="AKAP"/>
</dbReference>
<accession>A0A1W4WPI1</accession>
<dbReference type="InterPro" id="IPR025663">
    <property type="entry name" value="AKAP_28"/>
</dbReference>
<dbReference type="GO" id="GO:0005952">
    <property type="term" value="C:cAMP-dependent protein kinase complex"/>
    <property type="evidence" value="ECO:0007669"/>
    <property type="project" value="TreeGrafter"/>
</dbReference>
<dbReference type="Proteomes" id="UP000192223">
    <property type="component" value="Unplaced"/>
</dbReference>
<dbReference type="Pfam" id="PF14469">
    <property type="entry name" value="AKAP28"/>
    <property type="match status" value="1"/>
</dbReference>
<dbReference type="KEGG" id="apln:108737470"/>
<dbReference type="GeneID" id="108737470"/>
<dbReference type="GO" id="GO:0034237">
    <property type="term" value="F:protein kinase A regulatory subunit binding"/>
    <property type="evidence" value="ECO:0007669"/>
    <property type="project" value="TreeGrafter"/>
</dbReference>
<organism evidence="2 3">
    <name type="scientific">Agrilus planipennis</name>
    <name type="common">Emerald ash borer</name>
    <name type="synonym">Agrilus marcopoli</name>
    <dbReference type="NCBI Taxonomy" id="224129"/>
    <lineage>
        <taxon>Eukaryota</taxon>
        <taxon>Metazoa</taxon>
        <taxon>Ecdysozoa</taxon>
        <taxon>Arthropoda</taxon>
        <taxon>Hexapoda</taxon>
        <taxon>Insecta</taxon>
        <taxon>Pterygota</taxon>
        <taxon>Neoptera</taxon>
        <taxon>Endopterygota</taxon>
        <taxon>Coleoptera</taxon>
        <taxon>Polyphaga</taxon>
        <taxon>Elateriformia</taxon>
        <taxon>Buprestoidea</taxon>
        <taxon>Buprestidae</taxon>
        <taxon>Agrilinae</taxon>
        <taxon>Agrilus</taxon>
    </lineage>
</organism>
<dbReference type="PANTHER" id="PTHR35075">
    <property type="entry name" value="A-KINASE ANCHOR PROTEIN 14"/>
    <property type="match status" value="1"/>
</dbReference>
<dbReference type="STRING" id="224129.A0A1W4WPI1"/>
<name>A0A1W4WPI1_AGRPL</name>
<evidence type="ECO:0000313" key="3">
    <source>
        <dbReference type="RefSeq" id="XP_018325829.1"/>
    </source>
</evidence>
<protein>
    <submittedName>
        <fullName evidence="3">A-kinase anchor protein 14-like</fullName>
    </submittedName>
</protein>
<dbReference type="RefSeq" id="XP_018325829.1">
    <property type="nucleotide sequence ID" value="XM_018470327.1"/>
</dbReference>
<sequence>MACHKLPPFEDEKENDNALPVSPENDSNITGNEKEQGSSVDYEEYEIEATINGEEENLEEDGIIEEKCCLEEVESNRCNTEIDRRACISYADKETFAHHLIECTLRKVLKTVYSMNLLNESFFSDQSVRSSVFDLKLTKNFNRREKITDIEEVIYYFKWPTIAEFSCQLIEKKIEEYMKTWHLTEDWRYCIKLVGQDCVNKMNRYHYAVIWSLPNKCYPVPQVEARVFFTIVIRNDIPTCCPVEVCYRFEGNSHYHVPGRIQFKEQWLLDILYAKLKVYSSVNF</sequence>
<dbReference type="InParanoid" id="A0A1W4WPI1"/>
<feature type="region of interest" description="Disordered" evidence="1">
    <location>
        <begin position="1"/>
        <end position="41"/>
    </location>
</feature>
<dbReference type="OrthoDB" id="2148342at2759"/>
<evidence type="ECO:0000313" key="2">
    <source>
        <dbReference type="Proteomes" id="UP000192223"/>
    </source>
</evidence>
<dbReference type="AlphaFoldDB" id="A0A1W4WPI1"/>
<reference evidence="3" key="1">
    <citation type="submission" date="2025-08" db="UniProtKB">
        <authorList>
            <consortium name="RefSeq"/>
        </authorList>
    </citation>
    <scope>IDENTIFICATION</scope>
    <source>
        <tissue evidence="3">Entire body</tissue>
    </source>
</reference>
<dbReference type="PANTHER" id="PTHR35075:SF1">
    <property type="entry name" value="A-KINASE ANCHOR PROTEIN 14"/>
    <property type="match status" value="1"/>
</dbReference>
<gene>
    <name evidence="3" type="primary">LOC108737470</name>
</gene>
<proteinExistence type="predicted"/>
<keyword evidence="2" id="KW-1185">Reference proteome</keyword>
<evidence type="ECO:0000256" key="1">
    <source>
        <dbReference type="SAM" id="MobiDB-lite"/>
    </source>
</evidence>